<keyword evidence="2" id="KW-0238">DNA-binding</keyword>
<protein>
    <submittedName>
        <fullName evidence="6">Helix-turn-helix domain-containing protein</fullName>
    </submittedName>
</protein>
<dbReference type="InterPro" id="IPR014757">
    <property type="entry name" value="Tscrpt_reg_IclR_C"/>
</dbReference>
<evidence type="ECO:0000259" key="5">
    <source>
        <dbReference type="PROSITE" id="PS51078"/>
    </source>
</evidence>
<dbReference type="EMBL" id="JACYFG010000024">
    <property type="protein sequence ID" value="MBD5779938.1"/>
    <property type="molecule type" value="Genomic_DNA"/>
</dbReference>
<dbReference type="PANTHER" id="PTHR30136">
    <property type="entry name" value="HELIX-TURN-HELIX TRANSCRIPTIONAL REGULATOR, ICLR FAMILY"/>
    <property type="match status" value="1"/>
</dbReference>
<dbReference type="PROSITE" id="PS51078">
    <property type="entry name" value="ICLR_ED"/>
    <property type="match status" value="1"/>
</dbReference>
<organism evidence="6 7">
    <name type="scientific">Pelagicoccus enzymogenes</name>
    <dbReference type="NCBI Taxonomy" id="2773457"/>
    <lineage>
        <taxon>Bacteria</taxon>
        <taxon>Pseudomonadati</taxon>
        <taxon>Verrucomicrobiota</taxon>
        <taxon>Opitutia</taxon>
        <taxon>Puniceicoccales</taxon>
        <taxon>Pelagicoccaceae</taxon>
        <taxon>Pelagicoccus</taxon>
    </lineage>
</organism>
<dbReference type="Pfam" id="PF09339">
    <property type="entry name" value="HTH_IclR"/>
    <property type="match status" value="1"/>
</dbReference>
<evidence type="ECO:0000313" key="6">
    <source>
        <dbReference type="EMBL" id="MBD5779938.1"/>
    </source>
</evidence>
<reference evidence="6" key="1">
    <citation type="submission" date="2020-09" db="EMBL/GenBank/DDBJ databases">
        <title>Pelagicoccus enzymogenes sp. nov. with an EPS production, isolated from marine sediment.</title>
        <authorList>
            <person name="Feng X."/>
        </authorList>
    </citation>
    <scope>NUCLEOTIDE SEQUENCE</scope>
    <source>
        <strain evidence="6">NFK12</strain>
    </source>
</reference>
<dbReference type="InterPro" id="IPR029016">
    <property type="entry name" value="GAF-like_dom_sf"/>
</dbReference>
<name>A0A927IHQ1_9BACT</name>
<dbReference type="SUPFAM" id="SSF55781">
    <property type="entry name" value="GAF domain-like"/>
    <property type="match status" value="1"/>
</dbReference>
<dbReference type="InterPro" id="IPR005471">
    <property type="entry name" value="Tscrpt_reg_IclR_N"/>
</dbReference>
<dbReference type="SUPFAM" id="SSF46785">
    <property type="entry name" value="Winged helix' DNA-binding domain"/>
    <property type="match status" value="1"/>
</dbReference>
<feature type="domain" description="IclR-ED" evidence="5">
    <location>
        <begin position="70"/>
        <end position="236"/>
    </location>
</feature>
<accession>A0A927IHQ1</accession>
<dbReference type="InterPro" id="IPR036390">
    <property type="entry name" value="WH_DNA-bd_sf"/>
</dbReference>
<evidence type="ECO:0000256" key="3">
    <source>
        <dbReference type="ARBA" id="ARBA00023163"/>
    </source>
</evidence>
<dbReference type="GO" id="GO:0003700">
    <property type="term" value="F:DNA-binding transcription factor activity"/>
    <property type="evidence" value="ECO:0007669"/>
    <property type="project" value="TreeGrafter"/>
</dbReference>
<dbReference type="InterPro" id="IPR050707">
    <property type="entry name" value="HTH_MetabolicPath_Reg"/>
</dbReference>
<evidence type="ECO:0000313" key="7">
    <source>
        <dbReference type="Proteomes" id="UP000622317"/>
    </source>
</evidence>
<evidence type="ECO:0000256" key="2">
    <source>
        <dbReference type="ARBA" id="ARBA00023125"/>
    </source>
</evidence>
<keyword evidence="3" id="KW-0804">Transcription</keyword>
<evidence type="ECO:0000256" key="1">
    <source>
        <dbReference type="ARBA" id="ARBA00023015"/>
    </source>
</evidence>
<dbReference type="Pfam" id="PF01614">
    <property type="entry name" value="IclR_C"/>
    <property type="match status" value="1"/>
</dbReference>
<evidence type="ECO:0000259" key="4">
    <source>
        <dbReference type="PROSITE" id="PS51077"/>
    </source>
</evidence>
<dbReference type="Proteomes" id="UP000622317">
    <property type="component" value="Unassembled WGS sequence"/>
</dbReference>
<dbReference type="Gene3D" id="1.10.10.10">
    <property type="entry name" value="Winged helix-like DNA-binding domain superfamily/Winged helix DNA-binding domain"/>
    <property type="match status" value="1"/>
</dbReference>
<dbReference type="AlphaFoldDB" id="A0A927IHQ1"/>
<keyword evidence="7" id="KW-1185">Reference proteome</keyword>
<sequence length="237" mass="27292">MSKETRQLATSLFKGLDLLSLLSAERQGLGIQDLVGAMALPRTSLLRLLDSLIHYGLVARGEDRRYMVTQAFREWRKADPDQMLRDRYAPMMRRITDDLGEMTTMGRLSGREFMHIHCEEPDCRVRVTPPVGRRFAIEKMAMGKLLLGVRPDLIPEGMGEDYLEELRKIKKQRFAMNLGESEDAIVAWATWLGEPSPLTPLFAVTWPDFRFSEESLERAIYLLERESERVGPFPLFE</sequence>
<dbReference type="Gene3D" id="3.30.450.40">
    <property type="match status" value="1"/>
</dbReference>
<proteinExistence type="predicted"/>
<keyword evidence="1" id="KW-0805">Transcription regulation</keyword>
<feature type="domain" description="HTH iclR-type" evidence="4">
    <location>
        <begin position="9"/>
        <end position="70"/>
    </location>
</feature>
<dbReference type="GO" id="GO:0045892">
    <property type="term" value="P:negative regulation of DNA-templated transcription"/>
    <property type="evidence" value="ECO:0007669"/>
    <property type="project" value="TreeGrafter"/>
</dbReference>
<dbReference type="GO" id="GO:0003677">
    <property type="term" value="F:DNA binding"/>
    <property type="evidence" value="ECO:0007669"/>
    <property type="project" value="UniProtKB-KW"/>
</dbReference>
<gene>
    <name evidence="6" type="ORF">IEN85_10605</name>
</gene>
<dbReference type="InterPro" id="IPR036388">
    <property type="entry name" value="WH-like_DNA-bd_sf"/>
</dbReference>
<dbReference type="PANTHER" id="PTHR30136:SF35">
    <property type="entry name" value="HTH-TYPE TRANSCRIPTIONAL REGULATOR RV1719"/>
    <property type="match status" value="1"/>
</dbReference>
<comment type="caution">
    <text evidence="6">The sequence shown here is derived from an EMBL/GenBank/DDBJ whole genome shotgun (WGS) entry which is preliminary data.</text>
</comment>
<dbReference type="RefSeq" id="WP_191617069.1">
    <property type="nucleotide sequence ID" value="NZ_JACYFG010000024.1"/>
</dbReference>
<dbReference type="PROSITE" id="PS51077">
    <property type="entry name" value="HTH_ICLR"/>
    <property type="match status" value="1"/>
</dbReference>
<dbReference type="SMART" id="SM00346">
    <property type="entry name" value="HTH_ICLR"/>
    <property type="match status" value="1"/>
</dbReference>